<proteinExistence type="predicted"/>
<sequence length="519" mass="57090">MRQMRLYILLAAIVLLGHVCFYDNLASVVKIYAGPIDSQTGKLGAKLEEILGSAFPEKGAASRVPTLMASLFERKGYQGEKLWYQLPKWFVNVAQKDEASGMPNDSRRPRADVRTTEARLHRLDEDPSALIIVQDGIRPSGASKLERLNVRAIADLYDSYLYVIVGSTENGEPKFKQIEDLPPTAKFHAGRGVQNEIACEILRTYGVLSDCKKDDARLIEIDPYPLRDQLDDLKSGRLDVVFLLTSSEDLRAVMDEATPIEPHELHLLNVDLAPAIAQALPYAEVTTLPWGGFLVGGVGRRGTAETTTPNHSLGITTVKTQTILACSSNMADGVVAAILHGLYDDLRMGDVVKLPPRPPADQKFFYPMHDASFAFHKGGPPPALSSSPLIIGSMGLIIGQIVYITSLMREKKSLTRSRRVVSQVRALVGAIVLEDIRQPGAASFPDAITQINSLHDLVISDFAHGRINKDACEKIKEYCSLGVRVLDLHDRAVRDLAEGKIAEDSYAKIKEYCLDCFGR</sequence>
<accession>A0A1U7CTW1</accession>
<dbReference type="EMBL" id="CP019082">
    <property type="protein sequence ID" value="APW62390.1"/>
    <property type="molecule type" value="Genomic_DNA"/>
</dbReference>
<dbReference type="KEGG" id="pbor:BSF38_03929"/>
<organism evidence="1 2">
    <name type="scientific">Paludisphaera borealis</name>
    <dbReference type="NCBI Taxonomy" id="1387353"/>
    <lineage>
        <taxon>Bacteria</taxon>
        <taxon>Pseudomonadati</taxon>
        <taxon>Planctomycetota</taxon>
        <taxon>Planctomycetia</taxon>
        <taxon>Isosphaerales</taxon>
        <taxon>Isosphaeraceae</taxon>
        <taxon>Paludisphaera</taxon>
    </lineage>
</organism>
<evidence type="ECO:0000313" key="1">
    <source>
        <dbReference type="EMBL" id="APW62390.1"/>
    </source>
</evidence>
<dbReference type="Proteomes" id="UP000186309">
    <property type="component" value="Chromosome"/>
</dbReference>
<dbReference type="Gene3D" id="3.40.190.10">
    <property type="entry name" value="Periplasmic binding protein-like II"/>
    <property type="match status" value="2"/>
</dbReference>
<gene>
    <name evidence="1" type="ORF">BSF38_03929</name>
</gene>
<reference evidence="2" key="1">
    <citation type="submission" date="2016-12" db="EMBL/GenBank/DDBJ databases">
        <title>Comparative genomics of four Isosphaeraceae planctomycetes: a common pool of plasmids and glycoside hydrolase genes.</title>
        <authorList>
            <person name="Ivanova A."/>
        </authorList>
    </citation>
    <scope>NUCLEOTIDE SEQUENCE [LARGE SCALE GENOMIC DNA]</scope>
    <source>
        <strain evidence="2">PX4</strain>
    </source>
</reference>
<dbReference type="AlphaFoldDB" id="A0A1U7CTW1"/>
<name>A0A1U7CTW1_9BACT</name>
<evidence type="ECO:0000313" key="2">
    <source>
        <dbReference type="Proteomes" id="UP000186309"/>
    </source>
</evidence>
<protein>
    <submittedName>
        <fullName evidence="1">Uncharacterized protein</fullName>
    </submittedName>
</protein>
<keyword evidence="2" id="KW-1185">Reference proteome</keyword>